<feature type="transmembrane region" description="Helical" evidence="9">
    <location>
        <begin position="194"/>
        <end position="212"/>
    </location>
</feature>
<dbReference type="GO" id="GO:0008324">
    <property type="term" value="F:monoatomic cation transmembrane transporter activity"/>
    <property type="evidence" value="ECO:0007669"/>
    <property type="project" value="InterPro"/>
</dbReference>
<evidence type="ECO:0000256" key="7">
    <source>
        <dbReference type="ARBA" id="ARBA00023065"/>
    </source>
</evidence>
<dbReference type="PANTHER" id="PTHR43562">
    <property type="entry name" value="NAPA-TYPE SODIUM/HYDROGEN ANTIPORTER"/>
    <property type="match status" value="1"/>
</dbReference>
<feature type="transmembrane region" description="Helical" evidence="9">
    <location>
        <begin position="165"/>
        <end position="188"/>
    </location>
</feature>
<dbReference type="Gene3D" id="3.30.70.1450">
    <property type="entry name" value="Regulator of K+ conductance, C-terminal domain"/>
    <property type="match status" value="1"/>
</dbReference>
<feature type="transmembrane region" description="Helical" evidence="9">
    <location>
        <begin position="370"/>
        <end position="390"/>
    </location>
</feature>
<dbReference type="RefSeq" id="WP_153729424.1">
    <property type="nucleotide sequence ID" value="NZ_WJNH01000009.1"/>
</dbReference>
<feature type="domain" description="RCK C-terminal" evidence="10">
    <location>
        <begin position="536"/>
        <end position="617"/>
    </location>
</feature>
<feature type="transmembrane region" description="Helical" evidence="9">
    <location>
        <begin position="58"/>
        <end position="83"/>
    </location>
</feature>
<dbReference type="Proteomes" id="UP000480185">
    <property type="component" value="Unassembled WGS sequence"/>
</dbReference>
<dbReference type="Gene3D" id="3.40.50.720">
    <property type="entry name" value="NAD(P)-binding Rossmann-like Domain"/>
    <property type="match status" value="1"/>
</dbReference>
<evidence type="ECO:0000313" key="11">
    <source>
        <dbReference type="EMBL" id="MRG87547.1"/>
    </source>
</evidence>
<evidence type="ECO:0000313" key="12">
    <source>
        <dbReference type="Proteomes" id="UP000480185"/>
    </source>
</evidence>
<keyword evidence="5 9" id="KW-0812">Transmembrane</keyword>
<dbReference type="Pfam" id="PF02080">
    <property type="entry name" value="TrkA_C"/>
    <property type="match status" value="1"/>
</dbReference>
<evidence type="ECO:0000256" key="1">
    <source>
        <dbReference type="ARBA" id="ARBA00004141"/>
    </source>
</evidence>
<dbReference type="SUPFAM" id="SSF116726">
    <property type="entry name" value="TrkA C-terminal domain-like"/>
    <property type="match status" value="1"/>
</dbReference>
<dbReference type="InterPro" id="IPR003148">
    <property type="entry name" value="RCK_N"/>
</dbReference>
<feature type="transmembrane region" description="Helical" evidence="9">
    <location>
        <begin position="250"/>
        <end position="268"/>
    </location>
</feature>
<feature type="transmembrane region" description="Helical" evidence="9">
    <location>
        <begin position="335"/>
        <end position="358"/>
    </location>
</feature>
<organism evidence="11 12">
    <name type="scientific">Salinibacillus xinjiangensis</name>
    <dbReference type="NCBI Taxonomy" id="1229268"/>
    <lineage>
        <taxon>Bacteria</taxon>
        <taxon>Bacillati</taxon>
        <taxon>Bacillota</taxon>
        <taxon>Bacilli</taxon>
        <taxon>Bacillales</taxon>
        <taxon>Bacillaceae</taxon>
        <taxon>Salinibacillus</taxon>
    </lineage>
</organism>
<feature type="transmembrane region" description="Helical" evidence="9">
    <location>
        <begin position="6"/>
        <end position="24"/>
    </location>
</feature>
<evidence type="ECO:0000256" key="5">
    <source>
        <dbReference type="ARBA" id="ARBA00022692"/>
    </source>
</evidence>
<dbReference type="InterPro" id="IPR038770">
    <property type="entry name" value="Na+/solute_symporter_sf"/>
</dbReference>
<evidence type="ECO:0000256" key="9">
    <source>
        <dbReference type="SAM" id="Phobius"/>
    </source>
</evidence>
<feature type="transmembrane region" description="Helical" evidence="9">
    <location>
        <begin position="280"/>
        <end position="298"/>
    </location>
</feature>
<keyword evidence="12" id="KW-1185">Reference proteome</keyword>
<comment type="similarity">
    <text evidence="2">Belongs to the monovalent cation:proton antiporter 2 (CPA2) transporter (TC 2.A.37) family.</text>
</comment>
<reference evidence="11 12" key="1">
    <citation type="submission" date="2019-11" db="EMBL/GenBank/DDBJ databases">
        <authorList>
            <person name="Li J."/>
        </authorList>
    </citation>
    <scope>NUCLEOTIDE SEQUENCE [LARGE SCALE GENOMIC DNA]</scope>
    <source>
        <strain evidence="11 12">J4</strain>
    </source>
</reference>
<keyword evidence="6 9" id="KW-1133">Transmembrane helix</keyword>
<evidence type="ECO:0000256" key="4">
    <source>
        <dbReference type="ARBA" id="ARBA00022449"/>
    </source>
</evidence>
<dbReference type="InterPro" id="IPR036291">
    <property type="entry name" value="NAD(P)-bd_dom_sf"/>
</dbReference>
<sequence length="617" mass="68485">MEEHTSVTSLIIVLLAAFITPIILKKFKLNIIPVVVAEIIVGLIIGKSGLDLVEPDPWITILSTLGFIFLMFLSGVEIDFSVFKNDKGKNRKKTSTGKTEPNGFAVSSVIFIFILIVSYLISFGLQAVGLVENTFFMTLVISTISLGVVVPTLKEAEIMKSGIGQIILIIAVLADLVTMILLAVFVSFHEEGGNTWLLLLLFVAGVLLYFGGKFFRNNTFFASLSTGTVQIETRAIFALLMVLVGLSESLGAENILGAFLAGVLVSLLSPKKEIIHQLDSFGYGFLIPIFFVMVGVDLDLWELFQYSSVFILIPLLLVGLLLSKLIPILILKRWYDWRTVLGSGFLLTSTLSLVVAAAKLGERIGVIDTVMSSALILLAVVACIITPILFKKVFPLQEVSSKKKMVKIVGANQLTLPLSNELDKQEFDVCLYHTKKSETLNTEVDRSKFRVIGISDFSIEEMEKNNIFETDILVVSTNNDERNFEISKYAHDQGIENIVTRIESPDKSKELKEYDVNVFSSFFSTKAMMKAMVQSPHVADIFTTREEGLVEIEMENSAFDGVELRRFPFLGDAIIVRIFRSNESLIPHGDTEIKLGDQLIVTGSEESIEELRETMKR</sequence>
<dbReference type="InterPro" id="IPR036721">
    <property type="entry name" value="RCK_C_sf"/>
</dbReference>
<evidence type="ECO:0000256" key="8">
    <source>
        <dbReference type="ARBA" id="ARBA00023136"/>
    </source>
</evidence>
<dbReference type="AlphaFoldDB" id="A0A6G1X9D1"/>
<evidence type="ECO:0000256" key="3">
    <source>
        <dbReference type="ARBA" id="ARBA00022448"/>
    </source>
</evidence>
<dbReference type="GO" id="GO:0006813">
    <property type="term" value="P:potassium ion transport"/>
    <property type="evidence" value="ECO:0007669"/>
    <property type="project" value="InterPro"/>
</dbReference>
<dbReference type="EMBL" id="WJNH01000009">
    <property type="protein sequence ID" value="MRG87547.1"/>
    <property type="molecule type" value="Genomic_DNA"/>
</dbReference>
<feature type="transmembrane region" description="Helical" evidence="9">
    <location>
        <begin position="104"/>
        <end position="128"/>
    </location>
</feature>
<dbReference type="OrthoDB" id="9793589at2"/>
<comment type="caution">
    <text evidence="11">The sequence shown here is derived from an EMBL/GenBank/DDBJ whole genome shotgun (WGS) entry which is preliminary data.</text>
</comment>
<dbReference type="GO" id="GO:0015297">
    <property type="term" value="F:antiporter activity"/>
    <property type="evidence" value="ECO:0007669"/>
    <property type="project" value="UniProtKB-KW"/>
</dbReference>
<feature type="transmembrane region" description="Helical" evidence="9">
    <location>
        <begin position="304"/>
        <end position="323"/>
    </location>
</feature>
<dbReference type="GO" id="GO:1902600">
    <property type="term" value="P:proton transmembrane transport"/>
    <property type="evidence" value="ECO:0007669"/>
    <property type="project" value="InterPro"/>
</dbReference>
<dbReference type="Pfam" id="PF02254">
    <property type="entry name" value="TrkA_N"/>
    <property type="match status" value="1"/>
</dbReference>
<dbReference type="GO" id="GO:0016020">
    <property type="term" value="C:membrane"/>
    <property type="evidence" value="ECO:0007669"/>
    <property type="project" value="UniProtKB-SubCell"/>
</dbReference>
<dbReference type="InterPro" id="IPR006153">
    <property type="entry name" value="Cation/H_exchanger_TM"/>
</dbReference>
<accession>A0A6G1X9D1</accession>
<dbReference type="Gene3D" id="1.20.1530.20">
    <property type="match status" value="1"/>
</dbReference>
<dbReference type="SUPFAM" id="SSF51735">
    <property type="entry name" value="NAD(P)-binding Rossmann-fold domains"/>
    <property type="match status" value="1"/>
</dbReference>
<dbReference type="PROSITE" id="PS51202">
    <property type="entry name" value="RCK_C"/>
    <property type="match status" value="1"/>
</dbReference>
<name>A0A6G1X9D1_9BACI</name>
<dbReference type="InterPro" id="IPR006037">
    <property type="entry name" value="RCK_C"/>
</dbReference>
<feature type="transmembrane region" description="Helical" evidence="9">
    <location>
        <begin position="134"/>
        <end position="153"/>
    </location>
</feature>
<evidence type="ECO:0000259" key="10">
    <source>
        <dbReference type="PROSITE" id="PS51202"/>
    </source>
</evidence>
<feature type="transmembrane region" description="Helical" evidence="9">
    <location>
        <begin position="29"/>
        <end position="46"/>
    </location>
</feature>
<evidence type="ECO:0000256" key="2">
    <source>
        <dbReference type="ARBA" id="ARBA00005551"/>
    </source>
</evidence>
<comment type="subcellular location">
    <subcellularLocation>
        <location evidence="1">Membrane</location>
        <topology evidence="1">Multi-pass membrane protein</topology>
    </subcellularLocation>
</comment>
<dbReference type="PANTHER" id="PTHR43562:SF1">
    <property type="entry name" value="NA(+)_H(+) ANTIPORTER YJBQ-RELATED"/>
    <property type="match status" value="1"/>
</dbReference>
<proteinExistence type="inferred from homology"/>
<protein>
    <submittedName>
        <fullName evidence="11">Sodium:proton antiporter</fullName>
    </submittedName>
</protein>
<keyword evidence="3" id="KW-0813">Transport</keyword>
<keyword evidence="4" id="KW-0050">Antiport</keyword>
<keyword evidence="7" id="KW-0406">Ion transport</keyword>
<dbReference type="Pfam" id="PF00999">
    <property type="entry name" value="Na_H_Exchanger"/>
    <property type="match status" value="1"/>
</dbReference>
<gene>
    <name evidence="11" type="ORF">GH754_14740</name>
</gene>
<keyword evidence="8 9" id="KW-0472">Membrane</keyword>
<evidence type="ECO:0000256" key="6">
    <source>
        <dbReference type="ARBA" id="ARBA00022989"/>
    </source>
</evidence>